<evidence type="ECO:0000313" key="2">
    <source>
        <dbReference type="Proteomes" id="UP001156702"/>
    </source>
</evidence>
<evidence type="ECO:0008006" key="3">
    <source>
        <dbReference type="Google" id="ProtNLM"/>
    </source>
</evidence>
<keyword evidence="2" id="KW-1185">Reference proteome</keyword>
<accession>A0ABQ5ZQH0</accession>
<comment type="caution">
    <text evidence="1">The sequence shown here is derived from an EMBL/GenBank/DDBJ whole genome shotgun (WGS) entry which is preliminary data.</text>
</comment>
<dbReference type="Proteomes" id="UP001156702">
    <property type="component" value="Unassembled WGS sequence"/>
</dbReference>
<gene>
    <name evidence="1" type="ORF">GCM10007923_55470</name>
</gene>
<proteinExistence type="predicted"/>
<evidence type="ECO:0000313" key="1">
    <source>
        <dbReference type="EMBL" id="GLR54330.1"/>
    </source>
</evidence>
<dbReference type="RefSeq" id="WP_263195035.1">
    <property type="nucleotide sequence ID" value="NZ_BSOP01000050.1"/>
</dbReference>
<dbReference type="EMBL" id="BSOP01000050">
    <property type="protein sequence ID" value="GLR54330.1"/>
    <property type="molecule type" value="Genomic_DNA"/>
</dbReference>
<dbReference type="InterPro" id="IPR019226">
    <property type="entry name" value="DUF2158"/>
</dbReference>
<name>A0ABQ5ZQH0_9HYPH</name>
<protein>
    <recommendedName>
        <fullName evidence="3">DUF2158 domain-containing protein</fullName>
    </recommendedName>
</protein>
<organism evidence="1 2">
    <name type="scientific">Shinella yambaruensis</name>
    <dbReference type="NCBI Taxonomy" id="415996"/>
    <lineage>
        <taxon>Bacteria</taxon>
        <taxon>Pseudomonadati</taxon>
        <taxon>Pseudomonadota</taxon>
        <taxon>Alphaproteobacteria</taxon>
        <taxon>Hyphomicrobiales</taxon>
        <taxon>Rhizobiaceae</taxon>
        <taxon>Shinella</taxon>
    </lineage>
</organism>
<reference evidence="2" key="1">
    <citation type="journal article" date="2019" name="Int. J. Syst. Evol. Microbiol.">
        <title>The Global Catalogue of Microorganisms (GCM) 10K type strain sequencing project: providing services to taxonomists for standard genome sequencing and annotation.</title>
        <authorList>
            <consortium name="The Broad Institute Genomics Platform"/>
            <consortium name="The Broad Institute Genome Sequencing Center for Infectious Disease"/>
            <person name="Wu L."/>
            <person name="Ma J."/>
        </authorList>
    </citation>
    <scope>NUCLEOTIDE SEQUENCE [LARGE SCALE GENOMIC DNA]</scope>
    <source>
        <strain evidence="2">NBRC 102122</strain>
    </source>
</reference>
<sequence>MAEQFETGDVVDLKSGGPLMTVNRVNKDGDVICEWFNQEGQKYEPKWHAFKPQMLRRLKSKGSNT</sequence>
<dbReference type="Pfam" id="PF09926">
    <property type="entry name" value="DUF2158"/>
    <property type="match status" value="1"/>
</dbReference>